<evidence type="ECO:0000313" key="3">
    <source>
        <dbReference type="Proteomes" id="UP000198341"/>
    </source>
</evidence>
<feature type="transmembrane region" description="Helical" evidence="1">
    <location>
        <begin position="204"/>
        <end position="222"/>
    </location>
</feature>
<keyword evidence="1" id="KW-1133">Transmembrane helix</keyword>
<keyword evidence="3" id="KW-1185">Reference proteome</keyword>
<feature type="transmembrane region" description="Helical" evidence="1">
    <location>
        <begin position="242"/>
        <end position="263"/>
    </location>
</feature>
<evidence type="ECO:0000256" key="1">
    <source>
        <dbReference type="SAM" id="Phobius"/>
    </source>
</evidence>
<feature type="transmembrane region" description="Helical" evidence="1">
    <location>
        <begin position="115"/>
        <end position="134"/>
    </location>
</feature>
<feature type="transmembrane region" description="Helical" evidence="1">
    <location>
        <begin position="141"/>
        <end position="158"/>
    </location>
</feature>
<dbReference type="Proteomes" id="UP000198341">
    <property type="component" value="Chromosome 13"/>
</dbReference>
<dbReference type="KEGG" id="bpg:Bathy13g00340"/>
<dbReference type="EMBL" id="FO082266">
    <property type="protein sequence ID" value="CCO19411.1"/>
    <property type="molecule type" value="Genomic_DNA"/>
</dbReference>
<feature type="transmembrane region" description="Helical" evidence="1">
    <location>
        <begin position="74"/>
        <end position="103"/>
    </location>
</feature>
<name>K8EN15_9CHLO</name>
<feature type="transmembrane region" description="Helical" evidence="1">
    <location>
        <begin position="164"/>
        <end position="183"/>
    </location>
</feature>
<gene>
    <name evidence="2" type="ordered locus">Bathy13g00340</name>
</gene>
<accession>K8EN15</accession>
<dbReference type="OrthoDB" id="498397at2759"/>
<dbReference type="RefSeq" id="XP_007509608.1">
    <property type="nucleotide sequence ID" value="XM_007509546.1"/>
</dbReference>
<proteinExistence type="predicted"/>
<evidence type="ECO:0000313" key="2">
    <source>
        <dbReference type="EMBL" id="CCO19411.1"/>
    </source>
</evidence>
<protein>
    <submittedName>
        <fullName evidence="2">Unnamed protein product</fullName>
    </submittedName>
</protein>
<sequence>MVSITMSTTSAFISSPTTLKLRKKSNTNKRSNNSLLKIAKAISVADVTGPVKETIKDVQSVEGLKKLSIRVSKYAPATIMSAGSFGAFPTMGACMAACGLGAVGGPLAPLAGPLLFSQAGAAASVAAGVAGIFGIGGDVPAYLHSLIFLVAAAAVWQYSAVGAASTLAVNAFAFHYAHMTTILSNCKDVTKRIPYTLMNSVKKIALVGPGLVMAMMQLLPRAMEFETFAKIGFAPPGLLGPIGGFFLHPIVPWIIAIASLVWLTEGEKKITSFILGLGYLIPGISYCPTMLAPYGLALMFMHLFLGLQLLQEVTPYGSLIPNPL</sequence>
<feature type="transmembrane region" description="Helical" evidence="1">
    <location>
        <begin position="270"/>
        <end position="286"/>
    </location>
</feature>
<dbReference type="AlphaFoldDB" id="K8EN15"/>
<keyword evidence="1" id="KW-0472">Membrane</keyword>
<organism evidence="2 3">
    <name type="scientific">Bathycoccus prasinos</name>
    <dbReference type="NCBI Taxonomy" id="41875"/>
    <lineage>
        <taxon>Eukaryota</taxon>
        <taxon>Viridiplantae</taxon>
        <taxon>Chlorophyta</taxon>
        <taxon>Mamiellophyceae</taxon>
        <taxon>Mamiellales</taxon>
        <taxon>Bathycoccaceae</taxon>
        <taxon>Bathycoccus</taxon>
    </lineage>
</organism>
<dbReference type="GeneID" id="19012254"/>
<reference evidence="2 3" key="1">
    <citation type="submission" date="2011-10" db="EMBL/GenBank/DDBJ databases">
        <authorList>
            <person name="Genoscope - CEA"/>
        </authorList>
    </citation>
    <scope>NUCLEOTIDE SEQUENCE [LARGE SCALE GENOMIC DNA]</scope>
    <source>
        <strain evidence="2 3">RCC 1105</strain>
    </source>
</reference>
<keyword evidence="1" id="KW-0812">Transmembrane</keyword>